<reference evidence="2" key="1">
    <citation type="journal article" date="2023" name="Science">
        <title>Genome structures resolve the early diversification of teleost fishes.</title>
        <authorList>
            <person name="Parey E."/>
            <person name="Louis A."/>
            <person name="Montfort J."/>
            <person name="Bouchez O."/>
            <person name="Roques C."/>
            <person name="Iampietro C."/>
            <person name="Lluch J."/>
            <person name="Castinel A."/>
            <person name="Donnadieu C."/>
            <person name="Desvignes T."/>
            <person name="Floi Bucao C."/>
            <person name="Jouanno E."/>
            <person name="Wen M."/>
            <person name="Mejri S."/>
            <person name="Dirks R."/>
            <person name="Jansen H."/>
            <person name="Henkel C."/>
            <person name="Chen W.J."/>
            <person name="Zahm M."/>
            <person name="Cabau C."/>
            <person name="Klopp C."/>
            <person name="Thompson A.W."/>
            <person name="Robinson-Rechavi M."/>
            <person name="Braasch I."/>
            <person name="Lecointre G."/>
            <person name="Bobe J."/>
            <person name="Postlethwait J.H."/>
            <person name="Berthelot C."/>
            <person name="Roest Crollius H."/>
            <person name="Guiguen Y."/>
        </authorList>
    </citation>
    <scope>NUCLEOTIDE SEQUENCE</scope>
    <source>
        <strain evidence="2">WJC10195</strain>
    </source>
</reference>
<gene>
    <name evidence="2" type="ORF">SKAU_G00025670</name>
</gene>
<evidence type="ECO:0000313" key="3">
    <source>
        <dbReference type="Proteomes" id="UP001152622"/>
    </source>
</evidence>
<keyword evidence="3" id="KW-1185">Reference proteome</keyword>
<protein>
    <submittedName>
        <fullName evidence="2">Uncharacterized protein</fullName>
    </submittedName>
</protein>
<dbReference type="EMBL" id="JAINUF010000001">
    <property type="protein sequence ID" value="KAJ8381789.1"/>
    <property type="molecule type" value="Genomic_DNA"/>
</dbReference>
<sequence length="94" mass="10620">MAPSGRQRISRAASAHRVRLRADLRVCRPSSPRARTAQHAGVARSPYAVEAASPRSRSELRLSRSAPSRDERRFSPRPMKGEERRRISVPLLKH</sequence>
<organism evidence="2 3">
    <name type="scientific">Synaphobranchus kaupii</name>
    <name type="common">Kaup's arrowtooth eel</name>
    <dbReference type="NCBI Taxonomy" id="118154"/>
    <lineage>
        <taxon>Eukaryota</taxon>
        <taxon>Metazoa</taxon>
        <taxon>Chordata</taxon>
        <taxon>Craniata</taxon>
        <taxon>Vertebrata</taxon>
        <taxon>Euteleostomi</taxon>
        <taxon>Actinopterygii</taxon>
        <taxon>Neopterygii</taxon>
        <taxon>Teleostei</taxon>
        <taxon>Anguilliformes</taxon>
        <taxon>Synaphobranchidae</taxon>
        <taxon>Synaphobranchus</taxon>
    </lineage>
</organism>
<dbReference type="AlphaFoldDB" id="A0A9Q1GE18"/>
<evidence type="ECO:0000313" key="2">
    <source>
        <dbReference type="EMBL" id="KAJ8381789.1"/>
    </source>
</evidence>
<evidence type="ECO:0000256" key="1">
    <source>
        <dbReference type="SAM" id="MobiDB-lite"/>
    </source>
</evidence>
<dbReference type="Proteomes" id="UP001152622">
    <property type="component" value="Chromosome 1"/>
</dbReference>
<name>A0A9Q1GE18_SYNKA</name>
<comment type="caution">
    <text evidence="2">The sequence shown here is derived from an EMBL/GenBank/DDBJ whole genome shotgun (WGS) entry which is preliminary data.</text>
</comment>
<proteinExistence type="predicted"/>
<feature type="region of interest" description="Disordered" evidence="1">
    <location>
        <begin position="27"/>
        <end position="94"/>
    </location>
</feature>
<feature type="compositionally biased region" description="Basic and acidic residues" evidence="1">
    <location>
        <begin position="56"/>
        <end position="86"/>
    </location>
</feature>
<accession>A0A9Q1GE18</accession>